<dbReference type="EMBL" id="CP021106">
    <property type="protein sequence ID" value="ARO86362.1"/>
    <property type="molecule type" value="Genomic_DNA"/>
</dbReference>
<sequence length="365" mass="41895">MNKPFISVLTTLYNHEYYIHETLMSAINQTLVPDEIIVIDDASSDNSVFVASKILHPSIHLFCQPNNLGGATTIKGLLACKGDFIAILNSDDYWRGSKLQSQVDYMQANPNCGAVFTRVALVDEKGGCWEENSHQLQSVFSAKNRDRPSWLKYMFSRGNPFCASSALIRRECLTSLGPFDGRYIQLQDLEMWLRIAINGFDLHILDDELTHYRVARNRSNMSAGSGISRSIYTYEYSRLLRHFWQVRTLKELQEIFPEIEISINADNLLIMFYLAHFASKQGSLHHLQFAVDTMFEWGADEISMNQAYNCHRFTHVDYRHFIAQNPLGSIDEGRFSRKLKSLAGVILPPRAHYMLHRMSKKILRG</sequence>
<name>A0A1W6SKP3_9PROT</name>
<accession>A0A1W6SKP3</accession>
<dbReference type="SUPFAM" id="SSF53448">
    <property type="entry name" value="Nucleotide-diphospho-sugar transferases"/>
    <property type="match status" value="1"/>
</dbReference>
<dbReference type="Pfam" id="PF00535">
    <property type="entry name" value="Glycos_transf_2"/>
    <property type="match status" value="1"/>
</dbReference>
<dbReference type="AlphaFoldDB" id="A0A1W6SKP3"/>
<evidence type="ECO:0000313" key="3">
    <source>
        <dbReference type="Proteomes" id="UP000012179"/>
    </source>
</evidence>
<dbReference type="KEGG" id="nlc:EBAPG3_000405"/>
<dbReference type="eggNOG" id="COG1216">
    <property type="taxonomic scope" value="Bacteria"/>
</dbReference>
<reference evidence="2 3" key="1">
    <citation type="journal article" date="2015" name="Int. J. Syst. Evol. Microbiol.">
        <title>Nitrosospira lacus sp. nov., a psychrotolerant, ammonia-oxidizing bacterium from sandy lake sediment.</title>
        <authorList>
            <person name="Urakawa H."/>
            <person name="Garcia J.C."/>
            <person name="Nielsen J.L."/>
            <person name="Le V.Q."/>
            <person name="Kozlowski J.A."/>
            <person name="Stein L.Y."/>
            <person name="Lim C.K."/>
            <person name="Pommerening-Roser A."/>
            <person name="Martens-Habbena W."/>
            <person name="Stahl D.A."/>
            <person name="Klotz M.G."/>
        </authorList>
    </citation>
    <scope>NUCLEOTIDE SEQUENCE [LARGE SCALE GENOMIC DNA]</scope>
    <source>
        <strain evidence="2 3">APG3</strain>
    </source>
</reference>
<dbReference type="GO" id="GO:0016758">
    <property type="term" value="F:hexosyltransferase activity"/>
    <property type="evidence" value="ECO:0007669"/>
    <property type="project" value="UniProtKB-ARBA"/>
</dbReference>
<protein>
    <recommendedName>
        <fullName evidence="1">Glycosyltransferase 2-like domain-containing protein</fullName>
    </recommendedName>
</protein>
<dbReference type="RefSeq" id="WP_040853117.1">
    <property type="nucleotide sequence ID" value="NZ_CP021106.3"/>
</dbReference>
<dbReference type="Gene3D" id="3.90.550.10">
    <property type="entry name" value="Spore Coat Polysaccharide Biosynthesis Protein SpsA, Chain A"/>
    <property type="match status" value="1"/>
</dbReference>
<dbReference type="OrthoDB" id="9802649at2"/>
<dbReference type="InterPro" id="IPR029044">
    <property type="entry name" value="Nucleotide-diphossugar_trans"/>
</dbReference>
<evidence type="ECO:0000313" key="2">
    <source>
        <dbReference type="EMBL" id="ARO86362.1"/>
    </source>
</evidence>
<dbReference type="PANTHER" id="PTHR22916">
    <property type="entry name" value="GLYCOSYLTRANSFERASE"/>
    <property type="match status" value="1"/>
</dbReference>
<organism evidence="2 3">
    <name type="scientific">Nitrosospira lacus</name>
    <dbReference type="NCBI Taxonomy" id="1288494"/>
    <lineage>
        <taxon>Bacteria</taxon>
        <taxon>Pseudomonadati</taxon>
        <taxon>Pseudomonadota</taxon>
        <taxon>Betaproteobacteria</taxon>
        <taxon>Nitrosomonadales</taxon>
        <taxon>Nitrosomonadaceae</taxon>
        <taxon>Nitrosospira</taxon>
    </lineage>
</organism>
<dbReference type="Proteomes" id="UP000012179">
    <property type="component" value="Chromosome"/>
</dbReference>
<dbReference type="InterPro" id="IPR001173">
    <property type="entry name" value="Glyco_trans_2-like"/>
</dbReference>
<dbReference type="PANTHER" id="PTHR22916:SF3">
    <property type="entry name" value="UDP-GLCNAC:BETAGAL BETA-1,3-N-ACETYLGLUCOSAMINYLTRANSFERASE-LIKE PROTEIN 1"/>
    <property type="match status" value="1"/>
</dbReference>
<evidence type="ECO:0000259" key="1">
    <source>
        <dbReference type="Pfam" id="PF00535"/>
    </source>
</evidence>
<proteinExistence type="predicted"/>
<feature type="domain" description="Glycosyltransferase 2-like" evidence="1">
    <location>
        <begin position="7"/>
        <end position="145"/>
    </location>
</feature>
<keyword evidence="3" id="KW-1185">Reference proteome</keyword>
<gene>
    <name evidence="2" type="ORF">EBAPG3_000405</name>
</gene>